<dbReference type="InterPro" id="IPR044925">
    <property type="entry name" value="His-Me_finger_sf"/>
</dbReference>
<dbReference type="SUPFAM" id="SSF54060">
    <property type="entry name" value="His-Me finger endonucleases"/>
    <property type="match status" value="1"/>
</dbReference>
<dbReference type="Pfam" id="PF02945">
    <property type="entry name" value="Endonuclease_7"/>
    <property type="match status" value="1"/>
</dbReference>
<organism evidence="1 2">
    <name type="scientific">Streptomyces bikiniensis</name>
    <dbReference type="NCBI Taxonomy" id="1896"/>
    <lineage>
        <taxon>Bacteria</taxon>
        <taxon>Bacillati</taxon>
        <taxon>Actinomycetota</taxon>
        <taxon>Actinomycetes</taxon>
        <taxon>Kitasatosporales</taxon>
        <taxon>Streptomycetaceae</taxon>
        <taxon>Streptomyces</taxon>
    </lineage>
</organism>
<keyword evidence="2" id="KW-1185">Reference proteome</keyword>
<proteinExistence type="predicted"/>
<dbReference type="RefSeq" id="WP_399621778.1">
    <property type="nucleotide sequence ID" value="NZ_JBITYT010000023.1"/>
</dbReference>
<keyword evidence="1" id="KW-0540">Nuclease</keyword>
<gene>
    <name evidence="1" type="ORF">ACIGW0_31685</name>
</gene>
<dbReference type="InterPro" id="IPR038563">
    <property type="entry name" value="Endonuclease_7_sf"/>
</dbReference>
<dbReference type="Gene3D" id="3.40.1800.10">
    <property type="entry name" value="His-Me finger endonucleases"/>
    <property type="match status" value="1"/>
</dbReference>
<keyword evidence="1" id="KW-0255">Endonuclease</keyword>
<evidence type="ECO:0000313" key="1">
    <source>
        <dbReference type="EMBL" id="MFI9123902.1"/>
    </source>
</evidence>
<comment type="caution">
    <text evidence="1">The sequence shown here is derived from an EMBL/GenBank/DDBJ whole genome shotgun (WGS) entry which is preliminary data.</text>
</comment>
<accession>A0ABW8D243</accession>
<reference evidence="1 2" key="1">
    <citation type="submission" date="2024-10" db="EMBL/GenBank/DDBJ databases">
        <title>The Natural Products Discovery Center: Release of the First 8490 Sequenced Strains for Exploring Actinobacteria Biosynthetic Diversity.</title>
        <authorList>
            <person name="Kalkreuter E."/>
            <person name="Kautsar S.A."/>
            <person name="Yang D."/>
            <person name="Bader C.D."/>
            <person name="Teijaro C.N."/>
            <person name="Fluegel L."/>
            <person name="Davis C.M."/>
            <person name="Simpson J.R."/>
            <person name="Lauterbach L."/>
            <person name="Steele A.D."/>
            <person name="Gui C."/>
            <person name="Meng S."/>
            <person name="Li G."/>
            <person name="Viehrig K."/>
            <person name="Ye F."/>
            <person name="Su P."/>
            <person name="Kiefer A.F."/>
            <person name="Nichols A."/>
            <person name="Cepeda A.J."/>
            <person name="Yan W."/>
            <person name="Fan B."/>
            <person name="Jiang Y."/>
            <person name="Adhikari A."/>
            <person name="Zheng C.-J."/>
            <person name="Schuster L."/>
            <person name="Cowan T.M."/>
            <person name="Smanski M.J."/>
            <person name="Chevrette M.G."/>
            <person name="De Carvalho L.P.S."/>
            <person name="Shen B."/>
        </authorList>
    </citation>
    <scope>NUCLEOTIDE SEQUENCE [LARGE SCALE GENOMIC DNA]</scope>
    <source>
        <strain evidence="1 2">NPDC053346</strain>
    </source>
</reference>
<dbReference type="InterPro" id="IPR004211">
    <property type="entry name" value="Endonuclease_7"/>
</dbReference>
<sequence>MTLDVCPLCTDTIEADDETEALLSSPCGLAHLGCVQEAIREERVCIFDGCERPRRGRGLCAGHGMQARRGQALSPLRVYGVATPRSTRDRELYGLSHEGSALLRATEECHICGAGESGGHGWHVDHCHATGVVRGLLCARCNLGLGHFRDNPEILSAAIAYLQGSHSDQPWNAFVA</sequence>
<name>A0ABW8D243_STRBI</name>
<protein>
    <submittedName>
        <fullName evidence="1">Endonuclease VII domain-containing protein</fullName>
    </submittedName>
</protein>
<dbReference type="EMBL" id="JBITYT010000023">
    <property type="protein sequence ID" value="MFI9123902.1"/>
    <property type="molecule type" value="Genomic_DNA"/>
</dbReference>
<evidence type="ECO:0000313" key="2">
    <source>
        <dbReference type="Proteomes" id="UP001614391"/>
    </source>
</evidence>
<dbReference type="GO" id="GO:0004519">
    <property type="term" value="F:endonuclease activity"/>
    <property type="evidence" value="ECO:0007669"/>
    <property type="project" value="UniProtKB-KW"/>
</dbReference>
<keyword evidence="1" id="KW-0378">Hydrolase</keyword>
<dbReference type="Proteomes" id="UP001614391">
    <property type="component" value="Unassembled WGS sequence"/>
</dbReference>